<comment type="caution">
    <text evidence="2">The sequence shown here is derived from an EMBL/GenBank/DDBJ whole genome shotgun (WGS) entry which is preliminary data.</text>
</comment>
<dbReference type="EMBL" id="JAPDHF010000004">
    <property type="protein sequence ID" value="KAJ4019476.1"/>
    <property type="molecule type" value="Genomic_DNA"/>
</dbReference>
<feature type="domain" description="Heterokaryon incompatibility" evidence="1">
    <location>
        <begin position="43"/>
        <end position="194"/>
    </location>
</feature>
<dbReference type="PANTHER" id="PTHR24148:SF64">
    <property type="entry name" value="HETEROKARYON INCOMPATIBILITY DOMAIN-CONTAINING PROTEIN"/>
    <property type="match status" value="1"/>
</dbReference>
<dbReference type="Pfam" id="PF06985">
    <property type="entry name" value="HET"/>
    <property type="match status" value="1"/>
</dbReference>
<dbReference type="AlphaFoldDB" id="A0A9W8PVU0"/>
<sequence length="634" mass="72667">MLFQYPEKLNNDSFRIFTLNPGQEKDGLQGSLEAYRLDAAPEYEALSYEWGKRSEMRFMKCNDYGFKITQNLDIALRRLRLTDKPRALWIDQICINQDSYDERSTQVSIMRLIYSNAAMVVAWLGPADTEAADSLKSLLTALNNLQEYSSEEKHFPDDDHLATLNLPRRDSRAWNDLNLMLDVSYFSRVWIIQELAVSSKFQLLWGDITISEDEYESLKNKILFLSMTQSDGKESCPDIRWKPVPFNFLGKEKWDDKDLLELVQLASGSKATYQQDKIYALIGLAGQRHYNVQPDYSKPESEVFADFATRVISTNENLDILNHAYVEDPNEPECSPLWAPRWQTEDNAIGFLHREFKASKDSKAAMKPSRGVNHLELRGLEVDVVKAVHHRSPSPEVHQDVSDALEIIENNKVSFEKTYKLDAIKVIILTMMAGREIDVLWVSHPKRPKDESYLDNFIAYAAIVLTSTGYDQRLFELLNLALKTRGITSIAQDEPNMASEDKVTLDYVRRKYPDNPVCLSATQTFITIMRLSLENQGWHRFIGATSVSHDHNFFITEKGYVGVGPRCMKAGDKVCVLFGGSTAYVIRPTSTTDEYLYLGPAYVHEIMDGEVIDAWEKDKGSKHQEFQEKFFKLL</sequence>
<gene>
    <name evidence="2" type="ORF">NW766_003203</name>
</gene>
<reference evidence="2" key="1">
    <citation type="submission" date="2022-10" db="EMBL/GenBank/DDBJ databases">
        <title>Fusarium specimens isolated from Avocado Roots.</title>
        <authorList>
            <person name="Stajich J."/>
            <person name="Roper C."/>
            <person name="Heimlech-Rivalta G."/>
        </authorList>
    </citation>
    <scope>NUCLEOTIDE SEQUENCE</scope>
    <source>
        <strain evidence="2">CF00143</strain>
    </source>
</reference>
<dbReference type="Proteomes" id="UP001152130">
    <property type="component" value="Unassembled WGS sequence"/>
</dbReference>
<protein>
    <recommendedName>
        <fullName evidence="1">Heterokaryon incompatibility domain-containing protein</fullName>
    </recommendedName>
</protein>
<proteinExistence type="predicted"/>
<evidence type="ECO:0000259" key="1">
    <source>
        <dbReference type="Pfam" id="PF06985"/>
    </source>
</evidence>
<dbReference type="Pfam" id="PF26639">
    <property type="entry name" value="Het-6_barrel"/>
    <property type="match status" value="1"/>
</dbReference>
<evidence type="ECO:0000313" key="2">
    <source>
        <dbReference type="EMBL" id="KAJ4019476.1"/>
    </source>
</evidence>
<dbReference type="InterPro" id="IPR010730">
    <property type="entry name" value="HET"/>
</dbReference>
<name>A0A9W8PVU0_9HYPO</name>
<organism evidence="2 3">
    <name type="scientific">Fusarium irregulare</name>
    <dbReference type="NCBI Taxonomy" id="2494466"/>
    <lineage>
        <taxon>Eukaryota</taxon>
        <taxon>Fungi</taxon>
        <taxon>Dikarya</taxon>
        <taxon>Ascomycota</taxon>
        <taxon>Pezizomycotina</taxon>
        <taxon>Sordariomycetes</taxon>
        <taxon>Hypocreomycetidae</taxon>
        <taxon>Hypocreales</taxon>
        <taxon>Nectriaceae</taxon>
        <taxon>Fusarium</taxon>
        <taxon>Fusarium incarnatum-equiseti species complex</taxon>
    </lineage>
</organism>
<dbReference type="PANTHER" id="PTHR24148">
    <property type="entry name" value="ANKYRIN REPEAT DOMAIN-CONTAINING PROTEIN 39 HOMOLOG-RELATED"/>
    <property type="match status" value="1"/>
</dbReference>
<evidence type="ECO:0000313" key="3">
    <source>
        <dbReference type="Proteomes" id="UP001152130"/>
    </source>
</evidence>
<dbReference type="InterPro" id="IPR052895">
    <property type="entry name" value="HetReg/Transcr_Mod"/>
</dbReference>
<accession>A0A9W8PVU0</accession>
<keyword evidence="3" id="KW-1185">Reference proteome</keyword>